<dbReference type="Gene3D" id="3.30.300.30">
    <property type="match status" value="1"/>
</dbReference>
<evidence type="ECO:0000313" key="11">
    <source>
        <dbReference type="Proteomes" id="UP000499080"/>
    </source>
</evidence>
<dbReference type="InterPro" id="IPR045851">
    <property type="entry name" value="AMP-bd_C_sf"/>
</dbReference>
<accession>A0A4Y2C5A4</accession>
<comment type="catalytic activity">
    <reaction evidence="5">
        <text>a very long-chain fatty acid + ATP + CoA = a very long-chain fatty acyl-CoA + AMP + diphosphate</text>
        <dbReference type="Rhea" id="RHEA:54536"/>
        <dbReference type="ChEBI" id="CHEBI:30616"/>
        <dbReference type="ChEBI" id="CHEBI:33019"/>
        <dbReference type="ChEBI" id="CHEBI:57287"/>
        <dbReference type="ChEBI" id="CHEBI:58950"/>
        <dbReference type="ChEBI" id="CHEBI:138261"/>
        <dbReference type="ChEBI" id="CHEBI:456215"/>
    </reaction>
    <physiologicalReaction direction="left-to-right" evidence="5">
        <dbReference type="Rhea" id="RHEA:54537"/>
    </physiologicalReaction>
</comment>
<comment type="caution">
    <text evidence="10">The sequence shown here is derived from an EMBL/GenBank/DDBJ whole genome shotgun (WGS) entry which is preliminary data.</text>
</comment>
<keyword evidence="4" id="KW-0067">ATP-binding</keyword>
<dbReference type="GO" id="GO:0005324">
    <property type="term" value="F:long-chain fatty acid transmembrane transporter activity"/>
    <property type="evidence" value="ECO:0007669"/>
    <property type="project" value="TreeGrafter"/>
</dbReference>
<evidence type="ECO:0000256" key="7">
    <source>
        <dbReference type="ARBA" id="ARBA00048666"/>
    </source>
</evidence>
<dbReference type="Pfam" id="PF00501">
    <property type="entry name" value="AMP-binding"/>
    <property type="match status" value="1"/>
</dbReference>
<evidence type="ECO:0000256" key="1">
    <source>
        <dbReference type="ARBA" id="ARBA00006432"/>
    </source>
</evidence>
<name>A0A4Y2C5A4_ARAVE</name>
<dbReference type="InterPro" id="IPR042099">
    <property type="entry name" value="ANL_N_sf"/>
</dbReference>
<keyword evidence="8" id="KW-0812">Transmembrane</keyword>
<evidence type="ECO:0000256" key="5">
    <source>
        <dbReference type="ARBA" id="ARBA00036527"/>
    </source>
</evidence>
<dbReference type="AlphaFoldDB" id="A0A4Y2C5A4"/>
<proteinExistence type="inferred from homology"/>
<feature type="non-terminal residue" evidence="10">
    <location>
        <position position="512"/>
    </location>
</feature>
<evidence type="ECO:0000256" key="8">
    <source>
        <dbReference type="SAM" id="Phobius"/>
    </source>
</evidence>
<dbReference type="EMBL" id="BGPR01000149">
    <property type="protein sequence ID" value="GBL99562.1"/>
    <property type="molecule type" value="Genomic_DNA"/>
</dbReference>
<dbReference type="PANTHER" id="PTHR43107:SF15">
    <property type="entry name" value="FATTY ACID TRANSPORT PROTEIN 3, ISOFORM A"/>
    <property type="match status" value="1"/>
</dbReference>
<dbReference type="SUPFAM" id="SSF56801">
    <property type="entry name" value="Acetyl-CoA synthetase-like"/>
    <property type="match status" value="1"/>
</dbReference>
<dbReference type="Proteomes" id="UP000499080">
    <property type="component" value="Unassembled WGS sequence"/>
</dbReference>
<keyword evidence="8" id="KW-0472">Membrane</keyword>
<feature type="domain" description="AMP-dependent synthetase/ligase" evidence="9">
    <location>
        <begin position="36"/>
        <end position="199"/>
    </location>
</feature>
<gene>
    <name evidence="10" type="primary">SLC27A1_4</name>
    <name evidence="10" type="ORF">AVEN_68828_1</name>
</gene>
<protein>
    <recommendedName>
        <fullName evidence="6">Long-chain-fatty-acid--CoA ligase</fullName>
    </recommendedName>
</protein>
<evidence type="ECO:0000256" key="3">
    <source>
        <dbReference type="ARBA" id="ARBA00022741"/>
    </source>
</evidence>
<evidence type="ECO:0000256" key="6">
    <source>
        <dbReference type="ARBA" id="ARBA00041297"/>
    </source>
</evidence>
<comment type="catalytic activity">
    <reaction evidence="7">
        <text>tetracosanoate + ATP + CoA = tetracosanoyl-CoA + AMP + diphosphate</text>
        <dbReference type="Rhea" id="RHEA:33639"/>
        <dbReference type="ChEBI" id="CHEBI:30616"/>
        <dbReference type="ChEBI" id="CHEBI:31014"/>
        <dbReference type="ChEBI" id="CHEBI:33019"/>
        <dbReference type="ChEBI" id="CHEBI:57287"/>
        <dbReference type="ChEBI" id="CHEBI:65052"/>
        <dbReference type="ChEBI" id="CHEBI:456215"/>
    </reaction>
    <physiologicalReaction direction="left-to-right" evidence="7">
        <dbReference type="Rhea" id="RHEA:33640"/>
    </physiologicalReaction>
</comment>
<reference evidence="10 11" key="1">
    <citation type="journal article" date="2019" name="Sci. Rep.">
        <title>Orb-weaving spider Araneus ventricosus genome elucidates the spidroin gene catalogue.</title>
        <authorList>
            <person name="Kono N."/>
            <person name="Nakamura H."/>
            <person name="Ohtoshi R."/>
            <person name="Moran D.A.P."/>
            <person name="Shinohara A."/>
            <person name="Yoshida Y."/>
            <person name="Fujiwara M."/>
            <person name="Mori M."/>
            <person name="Tomita M."/>
            <person name="Arakawa K."/>
        </authorList>
    </citation>
    <scope>NUCLEOTIDE SEQUENCE [LARGE SCALE GENOMIC DNA]</scope>
</reference>
<dbReference type="GO" id="GO:0005524">
    <property type="term" value="F:ATP binding"/>
    <property type="evidence" value="ECO:0007669"/>
    <property type="project" value="UniProtKB-KW"/>
</dbReference>
<keyword evidence="8" id="KW-1133">Transmembrane helix</keyword>
<evidence type="ECO:0000256" key="2">
    <source>
        <dbReference type="ARBA" id="ARBA00022598"/>
    </source>
</evidence>
<sequence>MSKLRILRMRSEDQIGVLLKLGNKGRLSTSTYGDKLLYIYTSGTTGINKAAIIRHSKCLFAGAATQYFSRLGDSEVIYNPLPMYHAAGGLIFVSVIFIFGGSMIIRKTFSTSNYWKEAAKHKATVGQYIGEICRYLLNQPVREAEQQHCIKLMFGNGLRSHIWKEFQERFRIKNIIEFYGATEGNANLLNIVGKVGAVGFLPRVCDRLYPVSLFKVDPDSREVLRNDKGLCIRCKTGEPGELIGKIINNPINSFDGYVNQNETNKKIIRNCFEKGDMAFLSGDILVMDEEGYIFFVDRAGESFRWRGENVSTYEVENIVSTALGHVSCVAYGVEVQNVEGRAGMVAIQVDPKNVDFYELYQNVSKRLPSYAIPLFLRFSKQMEETGTYKLKKVTYQKEGFNPEEVHDELLFLDAKQKTYIPLNKELYSGIVTGNLRKRLRNIADNVDRKAQNLYLNHTQATPNAKYVDYEDEETDCSSEYLKSRYLSQDLKDVVDGVICRNSSFAHPENILQ</sequence>
<evidence type="ECO:0000259" key="9">
    <source>
        <dbReference type="Pfam" id="PF00501"/>
    </source>
</evidence>
<keyword evidence="11" id="KW-1185">Reference proteome</keyword>
<dbReference type="InterPro" id="IPR000873">
    <property type="entry name" value="AMP-dep_synth/lig_dom"/>
</dbReference>
<comment type="similarity">
    <text evidence="1">Belongs to the ATP-dependent AMP-binding enzyme family.</text>
</comment>
<dbReference type="GO" id="GO:0044539">
    <property type="term" value="P:long-chain fatty acid import into cell"/>
    <property type="evidence" value="ECO:0007669"/>
    <property type="project" value="TreeGrafter"/>
</dbReference>
<feature type="transmembrane region" description="Helical" evidence="8">
    <location>
        <begin position="84"/>
        <end position="105"/>
    </location>
</feature>
<evidence type="ECO:0000256" key="4">
    <source>
        <dbReference type="ARBA" id="ARBA00022840"/>
    </source>
</evidence>
<dbReference type="FunFam" id="3.30.300.30:FF:000020">
    <property type="entry name" value="Long-chain fatty acid transporter"/>
    <property type="match status" value="1"/>
</dbReference>
<organism evidence="10 11">
    <name type="scientific">Araneus ventricosus</name>
    <name type="common">Orbweaver spider</name>
    <name type="synonym">Epeira ventricosa</name>
    <dbReference type="NCBI Taxonomy" id="182803"/>
    <lineage>
        <taxon>Eukaryota</taxon>
        <taxon>Metazoa</taxon>
        <taxon>Ecdysozoa</taxon>
        <taxon>Arthropoda</taxon>
        <taxon>Chelicerata</taxon>
        <taxon>Arachnida</taxon>
        <taxon>Araneae</taxon>
        <taxon>Araneomorphae</taxon>
        <taxon>Entelegynae</taxon>
        <taxon>Araneoidea</taxon>
        <taxon>Araneidae</taxon>
        <taxon>Araneus</taxon>
    </lineage>
</organism>
<dbReference type="Gene3D" id="3.40.50.12780">
    <property type="entry name" value="N-terminal domain of ligase-like"/>
    <property type="match status" value="1"/>
</dbReference>
<dbReference type="OrthoDB" id="6420313at2759"/>
<keyword evidence="3" id="KW-0547">Nucleotide-binding</keyword>
<dbReference type="GO" id="GO:0004467">
    <property type="term" value="F:long-chain fatty acid-CoA ligase activity"/>
    <property type="evidence" value="ECO:0007669"/>
    <property type="project" value="TreeGrafter"/>
</dbReference>
<dbReference type="PANTHER" id="PTHR43107">
    <property type="entry name" value="LONG-CHAIN FATTY ACID TRANSPORT PROTEIN"/>
    <property type="match status" value="1"/>
</dbReference>
<keyword evidence="2" id="KW-0436">Ligase</keyword>
<dbReference type="GO" id="GO:0005789">
    <property type="term" value="C:endoplasmic reticulum membrane"/>
    <property type="evidence" value="ECO:0007669"/>
    <property type="project" value="TreeGrafter"/>
</dbReference>
<evidence type="ECO:0000313" key="10">
    <source>
        <dbReference type="EMBL" id="GBL99562.1"/>
    </source>
</evidence>
<dbReference type="GO" id="GO:0005886">
    <property type="term" value="C:plasma membrane"/>
    <property type="evidence" value="ECO:0007669"/>
    <property type="project" value="TreeGrafter"/>
</dbReference>